<evidence type="ECO:0000256" key="1">
    <source>
        <dbReference type="ARBA" id="ARBA00022723"/>
    </source>
</evidence>
<evidence type="ECO:0000259" key="5">
    <source>
        <dbReference type="SMART" id="SM00400"/>
    </source>
</evidence>
<dbReference type="GO" id="GO:0008270">
    <property type="term" value="F:zinc ion binding"/>
    <property type="evidence" value="ECO:0007669"/>
    <property type="project" value="UniProtKB-KW"/>
</dbReference>
<evidence type="ECO:0000256" key="3">
    <source>
        <dbReference type="ARBA" id="ARBA00022833"/>
    </source>
</evidence>
<dbReference type="Gene3D" id="3.90.580.10">
    <property type="entry name" value="Zinc finger, CHC2-type domain"/>
    <property type="match status" value="1"/>
</dbReference>
<dbReference type="Proteomes" id="UP000515406">
    <property type="component" value="Chromosome"/>
</dbReference>
<keyword evidence="8" id="KW-1185">Reference proteome</keyword>
<dbReference type="EMBL" id="LR828257">
    <property type="protein sequence ID" value="CAD0357405.1"/>
    <property type="molecule type" value="Genomic_DNA"/>
</dbReference>
<evidence type="ECO:0000313" key="7">
    <source>
        <dbReference type="EMBL" id="MDV7247919.1"/>
    </source>
</evidence>
<accession>A0A6V7F1P8</accession>
<dbReference type="RefSeq" id="WP_180313586.1">
    <property type="nucleotide sequence ID" value="NZ_JAJTZG010000030.1"/>
</dbReference>
<proteinExistence type="predicted"/>
<protein>
    <submittedName>
        <fullName evidence="7">CHC2 zinc finger domain-containing protein</fullName>
    </submittedName>
    <submittedName>
        <fullName evidence="6">DNA primase</fullName>
    </submittedName>
</protein>
<feature type="region of interest" description="Disordered" evidence="4">
    <location>
        <begin position="1"/>
        <end position="35"/>
    </location>
</feature>
<sequence length="128" mass="14197">MTQKRQRPGGYRGAVQSMSQLYGHSASASRPRERARLQENWRDRLPDPGSYYARQIAKLGNAHGNGWAQGQCPFHEDRNASFSVNLSSARGPWKCFAGCGSGDLVSFHMRLTGLDFKEAARELVGVRA</sequence>
<dbReference type="PANTHER" id="PTHR30313:SF2">
    <property type="entry name" value="DNA PRIMASE"/>
    <property type="match status" value="1"/>
</dbReference>
<dbReference type="Proteomes" id="UP001187425">
    <property type="component" value="Unassembled WGS sequence"/>
</dbReference>
<organism evidence="6 8">
    <name type="scientific">Xanthomonas hortorum pv. vitians</name>
    <dbReference type="NCBI Taxonomy" id="83224"/>
    <lineage>
        <taxon>Bacteria</taxon>
        <taxon>Pseudomonadati</taxon>
        <taxon>Pseudomonadota</taxon>
        <taxon>Gammaproteobacteria</taxon>
        <taxon>Lysobacterales</taxon>
        <taxon>Lysobacteraceae</taxon>
        <taxon>Xanthomonas</taxon>
    </lineage>
</organism>
<dbReference type="AlphaFoldDB" id="A0A6V7F1P8"/>
<dbReference type="PANTHER" id="PTHR30313">
    <property type="entry name" value="DNA PRIMASE"/>
    <property type="match status" value="1"/>
</dbReference>
<keyword evidence="3" id="KW-0862">Zinc</keyword>
<evidence type="ECO:0000256" key="4">
    <source>
        <dbReference type="SAM" id="MobiDB-lite"/>
    </source>
</evidence>
<dbReference type="GO" id="GO:0003899">
    <property type="term" value="F:DNA-directed RNA polymerase activity"/>
    <property type="evidence" value="ECO:0007669"/>
    <property type="project" value="InterPro"/>
</dbReference>
<dbReference type="EMBL" id="JAWMQI010000014">
    <property type="protein sequence ID" value="MDV7247919.1"/>
    <property type="molecule type" value="Genomic_DNA"/>
</dbReference>
<dbReference type="InterPro" id="IPR050219">
    <property type="entry name" value="DnaG_primase"/>
</dbReference>
<dbReference type="SMART" id="SM00400">
    <property type="entry name" value="ZnF_CHCC"/>
    <property type="match status" value="1"/>
</dbReference>
<gene>
    <name evidence="6" type="primary">dnaG_3</name>
    <name evidence="6" type="ORF">CFBP498_41740</name>
    <name evidence="7" type="ORF">R4K57_05705</name>
</gene>
<reference evidence="6 8" key="1">
    <citation type="submission" date="2020-07" db="EMBL/GenBank/DDBJ databases">
        <authorList>
            <person name="Pothier F. J."/>
        </authorList>
    </citation>
    <scope>NUCLEOTIDE SEQUENCE [LARGE SCALE GENOMIC DNA]</scope>
    <source>
        <strain evidence="6 8">CFBP 498</strain>
    </source>
</reference>
<keyword evidence="2" id="KW-0863">Zinc-finger</keyword>
<evidence type="ECO:0000256" key="2">
    <source>
        <dbReference type="ARBA" id="ARBA00022771"/>
    </source>
</evidence>
<evidence type="ECO:0000313" key="9">
    <source>
        <dbReference type="Proteomes" id="UP001187425"/>
    </source>
</evidence>
<evidence type="ECO:0000313" key="8">
    <source>
        <dbReference type="Proteomes" id="UP000515406"/>
    </source>
</evidence>
<dbReference type="GO" id="GO:0003677">
    <property type="term" value="F:DNA binding"/>
    <property type="evidence" value="ECO:0007669"/>
    <property type="project" value="InterPro"/>
</dbReference>
<reference evidence="7 9" key="2">
    <citation type="submission" date="2023-10" db="EMBL/GenBank/DDBJ databases">
        <title>A new tool for lettuce pathogen research.</title>
        <authorList>
            <person name="Horton K.N."/>
            <person name="Cseke L.J."/>
            <person name="Badiwe M."/>
            <person name="Tesfaye D."/>
            <person name="Klein A."/>
            <person name="Su J."/>
            <person name="Potnis N."/>
            <person name="Gassmann W."/>
        </authorList>
    </citation>
    <scope>NUCLEOTIDE SEQUENCE [LARGE SCALE GENOMIC DNA]</scope>
    <source>
        <strain evidence="7 9">JSKH1901</strain>
    </source>
</reference>
<name>A0A6V7F1P8_9XANT</name>
<evidence type="ECO:0000313" key="6">
    <source>
        <dbReference type="EMBL" id="CAD0357400.1"/>
    </source>
</evidence>
<keyword evidence="1" id="KW-0479">Metal-binding</keyword>
<dbReference type="GO" id="GO:0006269">
    <property type="term" value="P:DNA replication, synthesis of primer"/>
    <property type="evidence" value="ECO:0007669"/>
    <property type="project" value="TreeGrafter"/>
</dbReference>
<dbReference type="InterPro" id="IPR036977">
    <property type="entry name" value="DNA_primase_Znf_CHC2"/>
</dbReference>
<dbReference type="SUPFAM" id="SSF57783">
    <property type="entry name" value="Zinc beta-ribbon"/>
    <property type="match status" value="1"/>
</dbReference>
<dbReference type="Pfam" id="PF01807">
    <property type="entry name" value="Zn_ribbon_DnaG"/>
    <property type="match status" value="1"/>
</dbReference>
<dbReference type="GO" id="GO:0005737">
    <property type="term" value="C:cytoplasm"/>
    <property type="evidence" value="ECO:0007669"/>
    <property type="project" value="TreeGrafter"/>
</dbReference>
<dbReference type="InterPro" id="IPR002694">
    <property type="entry name" value="Znf_CHC2"/>
</dbReference>
<feature type="domain" description="Zinc finger CHC2-type" evidence="5">
    <location>
        <begin position="68"/>
        <end position="124"/>
    </location>
</feature>
<dbReference type="EMBL" id="LR828257">
    <property type="protein sequence ID" value="CAD0357400.1"/>
    <property type="molecule type" value="Genomic_DNA"/>
</dbReference>